<dbReference type="KEGG" id="vg:80019459"/>
<dbReference type="EMBL" id="MK977707">
    <property type="protein sequence ID" value="QDF19801.1"/>
    <property type="molecule type" value="Genomic_DNA"/>
</dbReference>
<organism evidence="1 2">
    <name type="scientific">Mycobacterium phage LilSpotty</name>
    <dbReference type="NCBI Taxonomy" id="2588512"/>
    <lineage>
        <taxon>Viruses</taxon>
        <taxon>Duplodnaviria</taxon>
        <taxon>Heunggongvirae</taxon>
        <taxon>Uroviricota</taxon>
        <taxon>Caudoviricetes</taxon>
        <taxon>Lilspottyvirus</taxon>
        <taxon>Lilspottyvirus lilspotty</taxon>
    </lineage>
</organism>
<dbReference type="GeneID" id="80019459"/>
<name>A0A4Y6EQ84_9CAUD</name>
<keyword evidence="2" id="KW-1185">Reference proteome</keyword>
<dbReference type="Proteomes" id="UP000318419">
    <property type="component" value="Genome"/>
</dbReference>
<sequence length="106" mass="12125">MAECAFGSCDRPVKAYGLCAAHRAQQLRGVPLTEIRPLVRSVEAAECDVEDFEFLLASGESVERAVQRMGLSARTIARRYERVGRPVPRELWAFEARYYYRKRRAS</sequence>
<evidence type="ECO:0000313" key="2">
    <source>
        <dbReference type="Proteomes" id="UP000318419"/>
    </source>
</evidence>
<accession>A0A4Y6EQ84</accession>
<proteinExistence type="predicted"/>
<evidence type="ECO:0000313" key="1">
    <source>
        <dbReference type="EMBL" id="QDF19801.1"/>
    </source>
</evidence>
<reference evidence="1 2" key="1">
    <citation type="submission" date="2019-05" db="EMBL/GenBank/DDBJ databases">
        <authorList>
            <person name="Kim R."/>
            <person name="Haleblian K.L."/>
            <person name="Torres C.-L.T."/>
            <person name="Chong M.Y."/>
            <person name="Duong K."/>
            <person name="Lee C."/>
            <person name="Lai L.T."/>
            <person name="Ballew A.S."/>
            <person name="Ly A.M."/>
            <person name="Wu S."/>
            <person name="Ngo R.T."/>
            <person name="Freise A.C."/>
            <person name="Reddi K."/>
            <person name="Moberg-Parker J."/>
            <person name="Garlena R.A."/>
            <person name="Russell D.A."/>
            <person name="Pope W.H."/>
            <person name="Jacobs-Sera D."/>
            <person name="Hatfull G.F."/>
        </authorList>
    </citation>
    <scope>NUCLEOTIDE SEQUENCE [LARGE SCALE GENOMIC DNA]</scope>
</reference>
<gene>
    <name evidence="1" type="primary">69</name>
    <name evidence="1" type="ORF">SEA_LILSPOTTY_69</name>
</gene>
<protein>
    <submittedName>
        <fullName evidence="1">Helix-turn-helix DNA binding domain protein</fullName>
    </submittedName>
</protein>
<dbReference type="RefSeq" id="YP_010754858.1">
    <property type="nucleotide sequence ID" value="NC_073464.1"/>
</dbReference>